<name>A0A3N2AQR3_9MICO</name>
<dbReference type="EMBL" id="RKHJ01000001">
    <property type="protein sequence ID" value="ROR65052.1"/>
    <property type="molecule type" value="Genomic_DNA"/>
</dbReference>
<keyword evidence="2" id="KW-1185">Reference proteome</keyword>
<evidence type="ECO:0000313" key="2">
    <source>
        <dbReference type="Proteomes" id="UP000275456"/>
    </source>
</evidence>
<gene>
    <name evidence="1" type="ORF">EDD26_0410</name>
</gene>
<accession>A0A3N2AQR3</accession>
<protein>
    <recommendedName>
        <fullName evidence="3">Glycolipid-binding protein</fullName>
    </recommendedName>
</protein>
<dbReference type="RefSeq" id="WP_211333810.1">
    <property type="nucleotide sequence ID" value="NZ_RKHJ01000001.1"/>
</dbReference>
<dbReference type="Pfam" id="PF06475">
    <property type="entry name" value="Glycolipid_bind"/>
    <property type="match status" value="1"/>
</dbReference>
<sequence length="193" mass="20970">MRLLPPPAAASWIHRGARDGFEVAFFATWAAGARLRGHTTANESGSLWSVVYDVAVDAAWRTLAVSATTATAAGVREVRLRRDEGDRWTVDGEHRPELDGCVDVDLESSAVTNTLPLHRLDILAGASVDVPAAFIRADDLRVERLEQRYSLVEAGPQRVLVHYESSTFDVACELVFDGAGLVLDYPGIAVRQA</sequence>
<dbReference type="Proteomes" id="UP000275456">
    <property type="component" value="Unassembled WGS sequence"/>
</dbReference>
<dbReference type="SUPFAM" id="SSF159275">
    <property type="entry name" value="PA1994-like"/>
    <property type="match status" value="1"/>
</dbReference>
<proteinExistence type="predicted"/>
<reference evidence="1 2" key="1">
    <citation type="submission" date="2018-11" db="EMBL/GenBank/DDBJ databases">
        <title>Sequencing the genomes of 1000 actinobacteria strains.</title>
        <authorList>
            <person name="Klenk H.-P."/>
        </authorList>
    </citation>
    <scope>NUCLEOTIDE SEQUENCE [LARGE SCALE GENOMIC DNA]</scope>
    <source>
        <strain evidence="1 2">DSM 9580</strain>
    </source>
</reference>
<comment type="caution">
    <text evidence="1">The sequence shown here is derived from an EMBL/GenBank/DDBJ whole genome shotgun (WGS) entry which is preliminary data.</text>
</comment>
<evidence type="ECO:0000313" key="1">
    <source>
        <dbReference type="EMBL" id="ROR65052.1"/>
    </source>
</evidence>
<evidence type="ECO:0008006" key="3">
    <source>
        <dbReference type="Google" id="ProtNLM"/>
    </source>
</evidence>
<dbReference type="AlphaFoldDB" id="A0A3N2AQR3"/>
<organism evidence="1 2">
    <name type="scientific">Agrococcus jenensis</name>
    <dbReference type="NCBI Taxonomy" id="46353"/>
    <lineage>
        <taxon>Bacteria</taxon>
        <taxon>Bacillati</taxon>
        <taxon>Actinomycetota</taxon>
        <taxon>Actinomycetes</taxon>
        <taxon>Micrococcales</taxon>
        <taxon>Microbacteriaceae</taxon>
        <taxon>Agrococcus</taxon>
    </lineage>
</organism>
<dbReference type="InterPro" id="IPR009467">
    <property type="entry name" value="Glycolipid-bd_prot_put"/>
</dbReference>